<organism evidence="1 2">
    <name type="scientific">Nibea albiflora</name>
    <name type="common">Yellow drum</name>
    <name type="synonym">Corvina albiflora</name>
    <dbReference type="NCBI Taxonomy" id="240163"/>
    <lineage>
        <taxon>Eukaryota</taxon>
        <taxon>Metazoa</taxon>
        <taxon>Chordata</taxon>
        <taxon>Craniata</taxon>
        <taxon>Vertebrata</taxon>
        <taxon>Euteleostomi</taxon>
        <taxon>Actinopterygii</taxon>
        <taxon>Neopterygii</taxon>
        <taxon>Teleostei</taxon>
        <taxon>Neoteleostei</taxon>
        <taxon>Acanthomorphata</taxon>
        <taxon>Eupercaria</taxon>
        <taxon>Sciaenidae</taxon>
        <taxon>Nibea</taxon>
    </lineage>
</organism>
<accession>A0ACB7F350</accession>
<protein>
    <submittedName>
        <fullName evidence="1">Uncharacterized protein</fullName>
    </submittedName>
</protein>
<keyword evidence="2" id="KW-1185">Reference proteome</keyword>
<reference evidence="1" key="1">
    <citation type="submission" date="2020-04" db="EMBL/GenBank/DDBJ databases">
        <title>A chromosome-scale assembly and high-density genetic map of the yellow drum (Nibea albiflora) genome.</title>
        <authorList>
            <person name="Xu D."/>
            <person name="Zhang W."/>
            <person name="Chen R."/>
            <person name="Tan P."/>
            <person name="Wang L."/>
            <person name="Song H."/>
            <person name="Tian L."/>
            <person name="Zhu Q."/>
            <person name="Wang B."/>
        </authorList>
    </citation>
    <scope>NUCLEOTIDE SEQUENCE</scope>
    <source>
        <strain evidence="1">ZJHYS-2018</strain>
    </source>
</reference>
<gene>
    <name evidence="1" type="ORF">GBF38_019783</name>
</gene>
<proteinExistence type="predicted"/>
<dbReference type="EMBL" id="CM024807">
    <property type="protein sequence ID" value="KAG8008566.1"/>
    <property type="molecule type" value="Genomic_DNA"/>
</dbReference>
<dbReference type="Proteomes" id="UP000805704">
    <property type="component" value="Chromosome 19"/>
</dbReference>
<evidence type="ECO:0000313" key="1">
    <source>
        <dbReference type="EMBL" id="KAG8008566.1"/>
    </source>
</evidence>
<name>A0ACB7F350_NIBAL</name>
<sequence>MAWSLPALLLLLCSLGVSQALLRVYNLRADGLNADPTTPADCYVKLFYDSKGMGMTSFKVDTNSPWWDDEFAYPGAEQGSILRVEAWDKDLIYDDKLGSCQFLLRLGTWIAKCHLAEGGTLYFNYTLS</sequence>
<comment type="caution">
    <text evidence="1">The sequence shown here is derived from an EMBL/GenBank/DDBJ whole genome shotgun (WGS) entry which is preliminary data.</text>
</comment>
<evidence type="ECO:0000313" key="2">
    <source>
        <dbReference type="Proteomes" id="UP000805704"/>
    </source>
</evidence>